<sequence>MSDIRSQLLNSAIALCNDFASLVPVDQVLSHFSKTHQVTAKEYGLPLLAPFLGRQFSGLKGPNSLETYFSLLRKYLTFENMTFDEWVVDAESSKVSCRGSAKFKWIEGDGDGQWWDEKFVYILDFDQDVKVTDYQVWADSGAAYLARVGQLNALRKKFEETN</sequence>
<dbReference type="AlphaFoldDB" id="A0AAW0GFV0"/>
<gene>
    <name evidence="1" type="ORF">QCA50_009114</name>
</gene>
<dbReference type="EMBL" id="JASBNA010000012">
    <property type="protein sequence ID" value="KAK7687895.1"/>
    <property type="molecule type" value="Genomic_DNA"/>
</dbReference>
<comment type="caution">
    <text evidence="1">The sequence shown here is derived from an EMBL/GenBank/DDBJ whole genome shotgun (WGS) entry which is preliminary data.</text>
</comment>
<dbReference type="Proteomes" id="UP001385951">
    <property type="component" value="Unassembled WGS sequence"/>
</dbReference>
<evidence type="ECO:0000313" key="2">
    <source>
        <dbReference type="Proteomes" id="UP001385951"/>
    </source>
</evidence>
<evidence type="ECO:0000313" key="1">
    <source>
        <dbReference type="EMBL" id="KAK7687895.1"/>
    </source>
</evidence>
<reference evidence="1 2" key="1">
    <citation type="submission" date="2022-09" db="EMBL/GenBank/DDBJ databases">
        <authorList>
            <person name="Palmer J.M."/>
        </authorList>
    </citation>
    <scope>NUCLEOTIDE SEQUENCE [LARGE SCALE GENOMIC DNA]</scope>
    <source>
        <strain evidence="1 2">DSM 7382</strain>
    </source>
</reference>
<keyword evidence="2" id="KW-1185">Reference proteome</keyword>
<proteinExistence type="predicted"/>
<accession>A0AAW0GFV0</accession>
<protein>
    <submittedName>
        <fullName evidence="1">Uncharacterized protein</fullName>
    </submittedName>
</protein>
<organism evidence="1 2">
    <name type="scientific">Cerrena zonata</name>
    <dbReference type="NCBI Taxonomy" id="2478898"/>
    <lineage>
        <taxon>Eukaryota</taxon>
        <taxon>Fungi</taxon>
        <taxon>Dikarya</taxon>
        <taxon>Basidiomycota</taxon>
        <taxon>Agaricomycotina</taxon>
        <taxon>Agaricomycetes</taxon>
        <taxon>Polyporales</taxon>
        <taxon>Cerrenaceae</taxon>
        <taxon>Cerrena</taxon>
    </lineage>
</organism>
<name>A0AAW0GFV0_9APHY</name>